<reference evidence="2" key="1">
    <citation type="submission" date="2016-08" db="EMBL/GenBank/DDBJ databases">
        <title>Complete Genome Seqeunce of Paenibacillus sp. BIHB 4019 from tea rhizoplane.</title>
        <authorList>
            <person name="Thakur R."/>
            <person name="Swarnkar M.K."/>
            <person name="Gulati A."/>
        </authorList>
    </citation>
    <scope>NUCLEOTIDE SEQUENCE [LARGE SCALE GENOMIC DNA]</scope>
    <source>
        <strain evidence="2">BIHB4019</strain>
    </source>
</reference>
<keyword evidence="2" id="KW-0547">Nucleotide-binding</keyword>
<evidence type="ECO:0000259" key="1">
    <source>
        <dbReference type="Pfam" id="PF03796"/>
    </source>
</evidence>
<dbReference type="Pfam" id="PF03796">
    <property type="entry name" value="DnaB_C"/>
    <property type="match status" value="1"/>
</dbReference>
<gene>
    <name evidence="2" type="ORF">BBD42_15355</name>
</gene>
<dbReference type="RefSeq" id="WP_099518869.1">
    <property type="nucleotide sequence ID" value="NZ_CP016808.1"/>
</dbReference>
<name>A0A1B2DIZ5_9BACL</name>
<dbReference type="EMBL" id="CP016808">
    <property type="protein sequence ID" value="ANY67688.1"/>
    <property type="molecule type" value="Genomic_DNA"/>
</dbReference>
<keyword evidence="2" id="KW-0347">Helicase</keyword>
<proteinExistence type="predicted"/>
<sequence>MSVTETLLSKIIDANDVPALDRFAITADMFQTQTEREAHDFIRKYSAENRGQSPSYATLVSNVPDFTYIPAVTDSYEYLARKLKETYGKRAVADYFESGEINARFQDVGKTLTLDDFVGVLTAKLEEIRVRASVRNVIGIDVKAGAAKFLAEYQARAAGLSSRIWASKFPSVNEALGGGYYSSNMYVVYARSGRGKSILTMEEAIEFAFQGAFVLVWALEMGWFEWMARFFSSVSARDGMTTATVDGIDYTAGFNNRDLQAARLDAEYEAAFTQFITEVNEIVPGRIILRSTDEEGFTERNLAGLCADIIETKADVVIVDPFYYLDYEANTSKTAGGDAAATSRKLRIMTGALGVLTLAITQADEDASEKNEDGVRELKPPKRSEVKKTKALLEDAAALIGIDTLAHEGRGVIEIGKGRSGGEDTRIEIVYLPNWGIVREPDHTDQAAQFSGTF</sequence>
<feature type="domain" description="SF4 helicase" evidence="1">
    <location>
        <begin position="168"/>
        <end position="402"/>
    </location>
</feature>
<dbReference type="InterPro" id="IPR007694">
    <property type="entry name" value="DNA_helicase_DnaB-like_C"/>
</dbReference>
<dbReference type="GO" id="GO:0005524">
    <property type="term" value="F:ATP binding"/>
    <property type="evidence" value="ECO:0007669"/>
    <property type="project" value="InterPro"/>
</dbReference>
<evidence type="ECO:0000313" key="2">
    <source>
        <dbReference type="EMBL" id="ANY67688.1"/>
    </source>
</evidence>
<dbReference type="GO" id="GO:0003678">
    <property type="term" value="F:DNA helicase activity"/>
    <property type="evidence" value="ECO:0007669"/>
    <property type="project" value="InterPro"/>
</dbReference>
<organism evidence="2">
    <name type="scientific">Paenibacillus sp. BIHB 4019</name>
    <dbReference type="NCBI Taxonomy" id="1870819"/>
    <lineage>
        <taxon>Bacteria</taxon>
        <taxon>Bacillati</taxon>
        <taxon>Bacillota</taxon>
        <taxon>Bacilli</taxon>
        <taxon>Bacillales</taxon>
        <taxon>Paenibacillaceae</taxon>
        <taxon>Paenibacillus</taxon>
    </lineage>
</organism>
<accession>A0A1B2DIZ5</accession>
<dbReference type="GO" id="GO:0006260">
    <property type="term" value="P:DNA replication"/>
    <property type="evidence" value="ECO:0007669"/>
    <property type="project" value="InterPro"/>
</dbReference>
<dbReference type="SUPFAM" id="SSF52540">
    <property type="entry name" value="P-loop containing nucleoside triphosphate hydrolases"/>
    <property type="match status" value="1"/>
</dbReference>
<keyword evidence="2" id="KW-0067">ATP-binding</keyword>
<dbReference type="InterPro" id="IPR027417">
    <property type="entry name" value="P-loop_NTPase"/>
</dbReference>
<protein>
    <submittedName>
        <fullName evidence="2">DNA helicase</fullName>
    </submittedName>
</protein>
<dbReference type="AlphaFoldDB" id="A0A1B2DIZ5"/>
<keyword evidence="2" id="KW-0378">Hydrolase</keyword>
<dbReference type="Gene3D" id="3.40.50.300">
    <property type="entry name" value="P-loop containing nucleotide triphosphate hydrolases"/>
    <property type="match status" value="1"/>
</dbReference>